<keyword evidence="6" id="KW-1185">Reference proteome</keyword>
<feature type="domain" description="N-terminal Ras-GEF" evidence="4">
    <location>
        <begin position="89"/>
        <end position="219"/>
    </location>
</feature>
<feature type="domain" description="Ras-GEF" evidence="3">
    <location>
        <begin position="258"/>
        <end position="490"/>
    </location>
</feature>
<sequence length="492" mass="56801">MSSLGNIQVKLSDGRDLTELFQFLIEENARMEEEYGEPIDILDDDLERNLEYLPEHFRELCRDIFTVKSKDSVYKFDEPDLPCNVEFSPDQELVGATFLKLIEKITDEGTTELSNIVFYTFPIYSSPKELLEALIWRHSVPSPPLMSASELKAFQTKKVRSIQSKVASLLKKWIKLWPMHFKEQKGIKAMLQRFLEDLRDSTTDPFTKTNCKPILQSLASLDEEEKENKCTFGDLREPPPPQLPKEIDFKMEPLLLWSPTEIARQLSLIESDMLKAVGIGELLSRNWEKNDRETLAPNVLAISKRFSGCRGLILNAIISQSDMNNRVKIIKKLLEVATECLTAIFNFESPFIINSALKSDTIRALDATCKEVKKSATHRGMWQRLEEIYDSNFTAVRQEMVTNPCKVPCFLALRQELNQNDIRRKDRLESGLINVLKHKSTADVLERITNYQQQLLVFHPIKILYQYLKAQDFQCDEDALFRQAKILEPVTN</sequence>
<accession>A0AAU9K6V3</accession>
<organism evidence="5 6">
    <name type="scientific">Blepharisma stoltei</name>
    <dbReference type="NCBI Taxonomy" id="1481888"/>
    <lineage>
        <taxon>Eukaryota</taxon>
        <taxon>Sar</taxon>
        <taxon>Alveolata</taxon>
        <taxon>Ciliophora</taxon>
        <taxon>Postciliodesmatophora</taxon>
        <taxon>Heterotrichea</taxon>
        <taxon>Heterotrichida</taxon>
        <taxon>Blepharismidae</taxon>
        <taxon>Blepharisma</taxon>
    </lineage>
</organism>
<dbReference type="Gene3D" id="1.10.840.10">
    <property type="entry name" value="Ras guanine-nucleotide exchange factors catalytic domain"/>
    <property type="match status" value="1"/>
</dbReference>
<dbReference type="Proteomes" id="UP001162131">
    <property type="component" value="Unassembled WGS sequence"/>
</dbReference>
<proteinExistence type="predicted"/>
<dbReference type="SUPFAM" id="SSF48366">
    <property type="entry name" value="Ras GEF"/>
    <property type="match status" value="1"/>
</dbReference>
<dbReference type="GO" id="GO:0007265">
    <property type="term" value="P:Ras protein signal transduction"/>
    <property type="evidence" value="ECO:0007669"/>
    <property type="project" value="TreeGrafter"/>
</dbReference>
<gene>
    <name evidence="5" type="ORF">BSTOLATCC_MIC57981</name>
</gene>
<evidence type="ECO:0000313" key="6">
    <source>
        <dbReference type="Proteomes" id="UP001162131"/>
    </source>
</evidence>
<dbReference type="InterPro" id="IPR000651">
    <property type="entry name" value="Ras-like_Gua-exchang_fac_N"/>
</dbReference>
<keyword evidence="1 2" id="KW-0344">Guanine-nucleotide releasing factor</keyword>
<evidence type="ECO:0000259" key="4">
    <source>
        <dbReference type="PROSITE" id="PS50212"/>
    </source>
</evidence>
<dbReference type="Pfam" id="PF00618">
    <property type="entry name" value="RasGEF_N"/>
    <property type="match status" value="1"/>
</dbReference>
<evidence type="ECO:0000256" key="1">
    <source>
        <dbReference type="ARBA" id="ARBA00022658"/>
    </source>
</evidence>
<dbReference type="GO" id="GO:0005085">
    <property type="term" value="F:guanyl-nucleotide exchange factor activity"/>
    <property type="evidence" value="ECO:0007669"/>
    <property type="project" value="UniProtKB-KW"/>
</dbReference>
<dbReference type="InterPro" id="IPR036964">
    <property type="entry name" value="RASGEF_cat_dom_sf"/>
</dbReference>
<evidence type="ECO:0000313" key="5">
    <source>
        <dbReference type="EMBL" id="CAG9333162.1"/>
    </source>
</evidence>
<dbReference type="PROSITE" id="PS50212">
    <property type="entry name" value="RASGEF_NTER"/>
    <property type="match status" value="1"/>
</dbReference>
<dbReference type="PROSITE" id="PS50009">
    <property type="entry name" value="RASGEF_CAT"/>
    <property type="match status" value="1"/>
</dbReference>
<dbReference type="PANTHER" id="PTHR23113:SF370">
    <property type="entry name" value="RAS GUANINE NUCLEOTIDE EXCHANGE FACTOR P"/>
    <property type="match status" value="1"/>
</dbReference>
<name>A0AAU9K6V3_9CILI</name>
<dbReference type="InterPro" id="IPR008937">
    <property type="entry name" value="Ras-like_GEF"/>
</dbReference>
<dbReference type="Gene3D" id="1.20.870.10">
    <property type="entry name" value="Son of sevenless (SoS) protein Chain: S domain 1"/>
    <property type="match status" value="1"/>
</dbReference>
<dbReference type="EMBL" id="CAJZBQ010000056">
    <property type="protein sequence ID" value="CAG9333162.1"/>
    <property type="molecule type" value="Genomic_DNA"/>
</dbReference>
<dbReference type="AlphaFoldDB" id="A0AAU9K6V3"/>
<dbReference type="CDD" id="cd06224">
    <property type="entry name" value="REM"/>
    <property type="match status" value="1"/>
</dbReference>
<dbReference type="PANTHER" id="PTHR23113">
    <property type="entry name" value="GUANINE NUCLEOTIDE EXCHANGE FACTOR"/>
    <property type="match status" value="1"/>
</dbReference>
<dbReference type="GO" id="GO:0005886">
    <property type="term" value="C:plasma membrane"/>
    <property type="evidence" value="ECO:0007669"/>
    <property type="project" value="TreeGrafter"/>
</dbReference>
<dbReference type="SMART" id="SM00147">
    <property type="entry name" value="RasGEF"/>
    <property type="match status" value="1"/>
</dbReference>
<protein>
    <submittedName>
        <fullName evidence="5">Uncharacterized protein</fullName>
    </submittedName>
</protein>
<dbReference type="InterPro" id="IPR001895">
    <property type="entry name" value="RASGEF_cat_dom"/>
</dbReference>
<dbReference type="Pfam" id="PF00617">
    <property type="entry name" value="RasGEF"/>
    <property type="match status" value="1"/>
</dbReference>
<comment type="caution">
    <text evidence="5">The sequence shown here is derived from an EMBL/GenBank/DDBJ whole genome shotgun (WGS) entry which is preliminary data.</text>
</comment>
<dbReference type="InterPro" id="IPR023578">
    <property type="entry name" value="Ras_GEF_dom_sf"/>
</dbReference>
<reference evidence="5" key="1">
    <citation type="submission" date="2021-09" db="EMBL/GenBank/DDBJ databases">
        <authorList>
            <consortium name="AG Swart"/>
            <person name="Singh M."/>
            <person name="Singh A."/>
            <person name="Seah K."/>
            <person name="Emmerich C."/>
        </authorList>
    </citation>
    <scope>NUCLEOTIDE SEQUENCE</scope>
    <source>
        <strain evidence="5">ATCC30299</strain>
    </source>
</reference>
<evidence type="ECO:0000256" key="2">
    <source>
        <dbReference type="PROSITE-ProRule" id="PRU00168"/>
    </source>
</evidence>
<evidence type="ECO:0000259" key="3">
    <source>
        <dbReference type="PROSITE" id="PS50009"/>
    </source>
</evidence>